<dbReference type="Gene3D" id="3.40.50.720">
    <property type="entry name" value="NAD(P)-binding Rossmann-like Domain"/>
    <property type="match status" value="1"/>
</dbReference>
<dbReference type="HOGENOM" id="CLU_076368_0_2_10"/>
<dbReference type="OrthoDB" id="9786864at2"/>
<keyword evidence="4" id="KW-1185">Reference proteome</keyword>
<protein>
    <recommendedName>
        <fullName evidence="2">Pyrroline-5-carboxylate reductase catalytic N-terminal domain-containing protein</fullName>
    </recommendedName>
</protein>
<dbReference type="EMBL" id="CP009621">
    <property type="protein sequence ID" value="AKD04100.1"/>
    <property type="molecule type" value="Genomic_DNA"/>
</dbReference>
<dbReference type="PANTHER" id="PTHR14239">
    <property type="entry name" value="DUDULIN-RELATED"/>
    <property type="match status" value="1"/>
</dbReference>
<evidence type="ECO:0000313" key="4">
    <source>
        <dbReference type="Proteomes" id="UP000033109"/>
    </source>
</evidence>
<accession>A0A0E3ZF29</accession>
<organism evidence="3 4">
    <name type="scientific">Pontibacter korlensis</name>
    <dbReference type="NCBI Taxonomy" id="400092"/>
    <lineage>
        <taxon>Bacteria</taxon>
        <taxon>Pseudomonadati</taxon>
        <taxon>Bacteroidota</taxon>
        <taxon>Cytophagia</taxon>
        <taxon>Cytophagales</taxon>
        <taxon>Hymenobacteraceae</taxon>
        <taxon>Pontibacter</taxon>
    </lineage>
</organism>
<evidence type="ECO:0000259" key="2">
    <source>
        <dbReference type="Pfam" id="PF03807"/>
    </source>
</evidence>
<dbReference type="PANTHER" id="PTHR14239:SF10">
    <property type="entry name" value="REDUCTASE"/>
    <property type="match status" value="1"/>
</dbReference>
<dbReference type="Proteomes" id="UP000033109">
    <property type="component" value="Chromosome"/>
</dbReference>
<proteinExistence type="predicted"/>
<dbReference type="GO" id="GO:0016491">
    <property type="term" value="F:oxidoreductase activity"/>
    <property type="evidence" value="ECO:0007669"/>
    <property type="project" value="UniProtKB-KW"/>
</dbReference>
<dbReference type="InterPro" id="IPR036291">
    <property type="entry name" value="NAD(P)-bd_dom_sf"/>
</dbReference>
<dbReference type="AlphaFoldDB" id="A0A0E3ZF29"/>
<reference evidence="3 4" key="1">
    <citation type="journal article" date="2015" name="Sci. Rep.">
        <title>Unraveling adaptation of Pontibacter korlensis to radiation and infertility in desert through complete genome and comparative transcriptomic analysis.</title>
        <authorList>
            <person name="Dai J."/>
            <person name="Dai W."/>
            <person name="Qiu C."/>
            <person name="Yang Z."/>
            <person name="Zhang Y."/>
            <person name="Zhou M."/>
            <person name="Zhang L."/>
            <person name="Fang C."/>
            <person name="Gao Q."/>
            <person name="Yang Q."/>
            <person name="Li X."/>
            <person name="Wang Z."/>
            <person name="Wang Z."/>
            <person name="Jia Z."/>
            <person name="Chen X."/>
        </authorList>
    </citation>
    <scope>NUCLEOTIDE SEQUENCE [LARGE SCALE GENOMIC DNA]</scope>
    <source>
        <strain evidence="3 4">X14-1T</strain>
    </source>
</reference>
<dbReference type="STRING" id="400092.PKOR_14620"/>
<gene>
    <name evidence="3" type="ORF">PKOR_14620</name>
</gene>
<name>A0A0E3ZF29_9BACT</name>
<dbReference type="InterPro" id="IPR051267">
    <property type="entry name" value="STEAP_metalloreductase"/>
</dbReference>
<dbReference type="PATRIC" id="fig|400092.3.peg.3195"/>
<evidence type="ECO:0000256" key="1">
    <source>
        <dbReference type="ARBA" id="ARBA00023002"/>
    </source>
</evidence>
<dbReference type="RefSeq" id="WP_046311688.1">
    <property type="nucleotide sequence ID" value="NZ_CBCSCY010000025.1"/>
</dbReference>
<feature type="domain" description="Pyrroline-5-carboxylate reductase catalytic N-terminal" evidence="2">
    <location>
        <begin position="2"/>
        <end position="92"/>
    </location>
</feature>
<dbReference type="SUPFAM" id="SSF51735">
    <property type="entry name" value="NAD(P)-binding Rossmann-fold domains"/>
    <property type="match status" value="1"/>
</dbReference>
<dbReference type="KEGG" id="pko:PKOR_14620"/>
<keyword evidence="1" id="KW-0560">Oxidoreductase</keyword>
<dbReference type="InterPro" id="IPR028939">
    <property type="entry name" value="P5C_Rdtase_cat_N"/>
</dbReference>
<evidence type="ECO:0000313" key="3">
    <source>
        <dbReference type="EMBL" id="AKD04100.1"/>
    </source>
</evidence>
<dbReference type="Pfam" id="PF03807">
    <property type="entry name" value="F420_oxidored"/>
    <property type="match status" value="1"/>
</dbReference>
<sequence>MRIGIIGAGLIGSIIAKKLVKAGHAVKISNEFPPEQLKDVEERTGATATTIDEAIEDAEVVITSVPNKALPGFKEKFSRLGENVVFIDTSNYFPARDNYVIEEIEAGKPESVWVSEQLGRPVVKAFNSLLGYTLEHEGTAKGTKGRIAMAIAGDVPEHKKVASQLVDAIGFDPLDSGSLEDSWRLQPGTPAYCTELTIEELEKALNPENIHRERSAELRDLSLQRLAGYGEKITSALGKGEYVEGFTSKHIVNLYRELFFPADGLK</sequence>